<accession>A0A4R0PCZ2</accession>
<proteinExistence type="predicted"/>
<reference evidence="1 2" key="1">
    <citation type="journal article" date="2015" name="Antonie Van Leeuwenhoek">
        <title>Oricola cellulosilytica gen. nov., sp. nov., a cellulose-degrading bacterium of the family Phyllobacteriaceae isolated from surface seashore water, and emended descriptions of Mesorhizobium loti and Phyllobacterium myrsinacearum.</title>
        <authorList>
            <person name="Hameed A."/>
            <person name="Shahina M."/>
            <person name="Lai W.A."/>
            <person name="Lin S.Y."/>
            <person name="Young L.S."/>
            <person name="Liu Y.C."/>
            <person name="Hsu Y.H."/>
            <person name="Young C.C."/>
        </authorList>
    </citation>
    <scope>NUCLEOTIDE SEQUENCE [LARGE SCALE GENOMIC DNA]</scope>
    <source>
        <strain evidence="1 2">KCTC 52183</strain>
    </source>
</reference>
<comment type="caution">
    <text evidence="1">The sequence shown here is derived from an EMBL/GenBank/DDBJ whole genome shotgun (WGS) entry which is preliminary data.</text>
</comment>
<name>A0A4R0PCZ2_9HYPH</name>
<evidence type="ECO:0000313" key="1">
    <source>
        <dbReference type="EMBL" id="TCD15156.1"/>
    </source>
</evidence>
<keyword evidence="2" id="KW-1185">Reference proteome</keyword>
<dbReference type="AlphaFoldDB" id="A0A4R0PCZ2"/>
<protein>
    <submittedName>
        <fullName evidence="1">Uncharacterized protein</fullName>
    </submittedName>
</protein>
<gene>
    <name evidence="1" type="ORF">E0D97_06300</name>
</gene>
<sequence>MERWNVDASPTRARMKDCVFHCSIVPHSEYQRDIKGLSLGFLGTALVPLFQTAKKRRDFSHLNKKGGEYGR</sequence>
<dbReference type="EMBL" id="SJST01000002">
    <property type="protein sequence ID" value="TCD15156.1"/>
    <property type="molecule type" value="Genomic_DNA"/>
</dbReference>
<evidence type="ECO:0000313" key="2">
    <source>
        <dbReference type="Proteomes" id="UP000291301"/>
    </source>
</evidence>
<organism evidence="1 2">
    <name type="scientific">Oricola cellulosilytica</name>
    <dbReference type="NCBI Taxonomy" id="1429082"/>
    <lineage>
        <taxon>Bacteria</taxon>
        <taxon>Pseudomonadati</taxon>
        <taxon>Pseudomonadota</taxon>
        <taxon>Alphaproteobacteria</taxon>
        <taxon>Hyphomicrobiales</taxon>
        <taxon>Ahrensiaceae</taxon>
        <taxon>Oricola</taxon>
    </lineage>
</organism>
<dbReference type="Proteomes" id="UP000291301">
    <property type="component" value="Unassembled WGS sequence"/>
</dbReference>
<dbReference type="RefSeq" id="WP_131566874.1">
    <property type="nucleotide sequence ID" value="NZ_JAINFK010000004.1"/>
</dbReference>